<dbReference type="InterPro" id="IPR044713">
    <property type="entry name" value="DNJA1/2-like"/>
</dbReference>
<dbReference type="AlphaFoldDB" id="A0A6C0B093"/>
<evidence type="ECO:0000259" key="1">
    <source>
        <dbReference type="PROSITE" id="PS50076"/>
    </source>
</evidence>
<dbReference type="Gene3D" id="1.10.287.110">
    <property type="entry name" value="DnaJ domain"/>
    <property type="match status" value="1"/>
</dbReference>
<accession>A0A6C0B093</accession>
<protein>
    <recommendedName>
        <fullName evidence="1">J domain-containing protein</fullName>
    </recommendedName>
</protein>
<dbReference type="GO" id="GO:0006457">
    <property type="term" value="P:protein folding"/>
    <property type="evidence" value="ECO:0007669"/>
    <property type="project" value="InterPro"/>
</dbReference>
<dbReference type="PANTHER" id="PTHR43888">
    <property type="entry name" value="DNAJ-LIKE-2, ISOFORM A-RELATED"/>
    <property type="match status" value="1"/>
</dbReference>
<dbReference type="Pfam" id="PF00226">
    <property type="entry name" value="DnaJ"/>
    <property type="match status" value="1"/>
</dbReference>
<proteinExistence type="predicted"/>
<dbReference type="PRINTS" id="PR00625">
    <property type="entry name" value="JDOMAIN"/>
</dbReference>
<dbReference type="EMBL" id="MN739039">
    <property type="protein sequence ID" value="QHS84948.1"/>
    <property type="molecule type" value="Genomic_DNA"/>
</dbReference>
<dbReference type="SUPFAM" id="SSF46565">
    <property type="entry name" value="Chaperone J-domain"/>
    <property type="match status" value="1"/>
</dbReference>
<organism evidence="2">
    <name type="scientific">viral metagenome</name>
    <dbReference type="NCBI Taxonomy" id="1070528"/>
    <lineage>
        <taxon>unclassified sequences</taxon>
        <taxon>metagenomes</taxon>
        <taxon>organismal metagenomes</taxon>
    </lineage>
</organism>
<sequence>MDLSKAKSILELPQNYTEEELKKKYRSLAIKYHPDKNKEPDANEKFSQLNQAYEFLSKPQPDPVNYQKVDDLFSTIFKNFTVNFQMPPIPQKQPKRSLQKDIFISLSAKEYLTGTSRTVSVKERCSCEQNICNYCGGSGFNIPPPTIINFMPLGPCMHCVGEGFTQSCESCENGFVDKNITIHIAPNINSFEIFNPLVGLIKLSIEEPYFVKDNKLYCNYNISLKESLTGFQKIFKDPYGDEHVILVNGIVKSNDGYQITGNLNLILVFNVIYPKKLNPLVIAELKKLDF</sequence>
<dbReference type="CDD" id="cd06257">
    <property type="entry name" value="DnaJ"/>
    <property type="match status" value="1"/>
</dbReference>
<feature type="domain" description="J" evidence="1">
    <location>
        <begin position="5"/>
        <end position="74"/>
    </location>
</feature>
<evidence type="ECO:0000313" key="2">
    <source>
        <dbReference type="EMBL" id="QHS84948.1"/>
    </source>
</evidence>
<dbReference type="GO" id="GO:0030544">
    <property type="term" value="F:Hsp70 protein binding"/>
    <property type="evidence" value="ECO:0007669"/>
    <property type="project" value="InterPro"/>
</dbReference>
<dbReference type="PROSITE" id="PS50076">
    <property type="entry name" value="DNAJ_2"/>
    <property type="match status" value="1"/>
</dbReference>
<dbReference type="InterPro" id="IPR036869">
    <property type="entry name" value="J_dom_sf"/>
</dbReference>
<reference evidence="2" key="1">
    <citation type="journal article" date="2020" name="Nature">
        <title>Giant virus diversity and host interactions through global metagenomics.</title>
        <authorList>
            <person name="Schulz F."/>
            <person name="Roux S."/>
            <person name="Paez-Espino D."/>
            <person name="Jungbluth S."/>
            <person name="Walsh D.A."/>
            <person name="Denef V.J."/>
            <person name="McMahon K.D."/>
            <person name="Konstantinidis K.T."/>
            <person name="Eloe-Fadrosh E.A."/>
            <person name="Kyrpides N.C."/>
            <person name="Woyke T."/>
        </authorList>
    </citation>
    <scope>NUCLEOTIDE SEQUENCE</scope>
    <source>
        <strain evidence="2">GVMAG-M-3300009182-67</strain>
    </source>
</reference>
<name>A0A6C0B093_9ZZZZ</name>
<dbReference type="InterPro" id="IPR001623">
    <property type="entry name" value="DnaJ_domain"/>
</dbReference>
<dbReference type="SMART" id="SM00271">
    <property type="entry name" value="DnaJ"/>
    <property type="match status" value="1"/>
</dbReference>